<dbReference type="OrthoDB" id="2812205at2"/>
<organism evidence="3 4">
    <name type="scientific">Hymenobacter fodinae</name>
    <dbReference type="NCBI Taxonomy" id="2510796"/>
    <lineage>
        <taxon>Bacteria</taxon>
        <taxon>Pseudomonadati</taxon>
        <taxon>Bacteroidota</taxon>
        <taxon>Cytophagia</taxon>
        <taxon>Cytophagales</taxon>
        <taxon>Hymenobacteraceae</taxon>
        <taxon>Hymenobacter</taxon>
    </lineage>
</organism>
<feature type="region of interest" description="Disordered" evidence="1">
    <location>
        <begin position="191"/>
        <end position="217"/>
    </location>
</feature>
<evidence type="ECO:0000313" key="4">
    <source>
        <dbReference type="Proteomes" id="UP000298337"/>
    </source>
</evidence>
<feature type="domain" description="Peptidase C1A papain C-terminal" evidence="2">
    <location>
        <begin position="226"/>
        <end position="264"/>
    </location>
</feature>
<evidence type="ECO:0000259" key="2">
    <source>
        <dbReference type="Pfam" id="PF00112"/>
    </source>
</evidence>
<evidence type="ECO:0000256" key="1">
    <source>
        <dbReference type="SAM" id="MobiDB-lite"/>
    </source>
</evidence>
<dbReference type="RefSeq" id="WP_135436942.1">
    <property type="nucleotide sequence ID" value="NZ_SRLA01000007.1"/>
</dbReference>
<dbReference type="EMBL" id="SRLA01000007">
    <property type="protein sequence ID" value="TGE03841.1"/>
    <property type="molecule type" value="Genomic_DNA"/>
</dbReference>
<reference evidence="3 4" key="1">
    <citation type="submission" date="2019-04" db="EMBL/GenBank/DDBJ databases">
        <authorList>
            <person name="Feng G."/>
            <person name="Zhang J."/>
            <person name="Zhu H."/>
        </authorList>
    </citation>
    <scope>NUCLEOTIDE SEQUENCE [LARGE SCALE GENOMIC DNA]</scope>
    <source>
        <strain evidence="3 4">92R-1</strain>
    </source>
</reference>
<proteinExistence type="predicted"/>
<feature type="region of interest" description="Disordered" evidence="1">
    <location>
        <begin position="497"/>
        <end position="517"/>
    </location>
</feature>
<dbReference type="Proteomes" id="UP000298337">
    <property type="component" value="Unassembled WGS sequence"/>
</dbReference>
<evidence type="ECO:0000313" key="3">
    <source>
        <dbReference type="EMBL" id="TGE03841.1"/>
    </source>
</evidence>
<name>A0A4Z0NZ68_9BACT</name>
<protein>
    <recommendedName>
        <fullName evidence="2">Peptidase C1A papain C-terminal domain-containing protein</fullName>
    </recommendedName>
</protein>
<accession>A0A4Z0NZ68</accession>
<sequence>MDSQPIPKKRYFSTRPDTLDFRDQRYRPSLVRVPARITVQDYEMRFAGHPIHILDQKESGHCTGFALAAVINCLRQLRQGEECATEPVSPHMLFAMARRYDSWQGEAYEWASARGAMKGWHKHGVCRLKEWGPDTPPPGNLLPPPVREDASRTPLGSYYRVNHKDLVEMHSALAEVGVLLATAQIHPGWGGGPGLDGPDPATGLINYTPARRSGGSEAIEEQQQEQFSGIDVCHAFAIVGYDDRGFWIQNSWGTAWGKKGFGLLSYDDWLLNGRDVWVAQLGAPVRVNLRGDESTTSLHEISASEVTKSLVLADLRPHIVSYCNHGGPQETGTYGNSRDAVRQLLLKSAEGAVPPLPSSYLDPYLNRKAPLRLLLYAPEGLEDGHQAARSLLPVLPTLLHEEVNIYPLLLNRRSGLGTPLLSQLQLAYEQRQPDSGADKDAVLPSVRERLPDTLEALVRTRGELLWQEWKKAAWRLFWAEDQEDSCENELLREQRASLPEPVEPLPPLPAKNGRPATTDPRQLGCYGIGYDLLLRLQELREAASKAELHLLGHGVGSLAIVRLVQTLLKDAEQGKSTQRFSLLHPMSITLWAPACSLALLNNTVGEYVRRHPACRFTLFTLTPEAEAKDQVGPYYRRSLLHLVARSLDRHEAGALKLAGLTRDLLPYRHPHADRATGQQLCFGMSVGVSARAAPAKASWLVAPTPENLPQQLRSDASTHRGFATDPATWAATCARILNIRDTPGKRDFFADRFDFRALQTATAKMPSASSLPHLPSFHFPSHGFSFA</sequence>
<comment type="caution">
    <text evidence="3">The sequence shown here is derived from an EMBL/GenBank/DDBJ whole genome shotgun (WGS) entry which is preliminary data.</text>
</comment>
<dbReference type="Pfam" id="PF00112">
    <property type="entry name" value="Peptidase_C1"/>
    <property type="match status" value="1"/>
</dbReference>
<keyword evidence="4" id="KW-1185">Reference proteome</keyword>
<dbReference type="InterPro" id="IPR000668">
    <property type="entry name" value="Peptidase_C1A_C"/>
</dbReference>
<dbReference type="GO" id="GO:0008234">
    <property type="term" value="F:cysteine-type peptidase activity"/>
    <property type="evidence" value="ECO:0007669"/>
    <property type="project" value="InterPro"/>
</dbReference>
<gene>
    <name evidence="3" type="ORF">EU556_24860</name>
</gene>
<dbReference type="CDD" id="cd02619">
    <property type="entry name" value="Peptidase_C1"/>
    <property type="match status" value="1"/>
</dbReference>
<dbReference type="SUPFAM" id="SSF54001">
    <property type="entry name" value="Cysteine proteinases"/>
    <property type="match status" value="1"/>
</dbReference>
<dbReference type="Gene3D" id="3.90.70.10">
    <property type="entry name" value="Cysteine proteinases"/>
    <property type="match status" value="1"/>
</dbReference>
<dbReference type="InterPro" id="IPR038765">
    <property type="entry name" value="Papain-like_cys_pep_sf"/>
</dbReference>
<dbReference type="AlphaFoldDB" id="A0A4Z0NZ68"/>
<dbReference type="GO" id="GO:0006508">
    <property type="term" value="P:proteolysis"/>
    <property type="evidence" value="ECO:0007669"/>
    <property type="project" value="InterPro"/>
</dbReference>